<name>A0A7S4L906_9EUKA</name>
<dbReference type="PANTHER" id="PTHR12732:SF0">
    <property type="entry name" value="PCI DOMAIN-CONTAINING PROTEIN 2"/>
    <property type="match status" value="1"/>
</dbReference>
<dbReference type="GO" id="GO:0003723">
    <property type="term" value="F:RNA binding"/>
    <property type="evidence" value="ECO:0007669"/>
    <property type="project" value="InterPro"/>
</dbReference>
<dbReference type="GO" id="GO:0006368">
    <property type="term" value="P:transcription elongation by RNA polymerase II"/>
    <property type="evidence" value="ECO:0007669"/>
    <property type="project" value="TreeGrafter"/>
</dbReference>
<dbReference type="GO" id="GO:0016973">
    <property type="term" value="P:poly(A)+ mRNA export from nucleus"/>
    <property type="evidence" value="ECO:0007669"/>
    <property type="project" value="TreeGrafter"/>
</dbReference>
<dbReference type="InterPro" id="IPR036388">
    <property type="entry name" value="WH-like_DNA-bd_sf"/>
</dbReference>
<sequence>MMKGWLKSCKTAKDQQNGEHLKQLLSLSYLPANYSSPLQFWGLVGRFGTEKLDVLVDQSIRRDEFLKTLLKLHLKFLSNVNEKDWKTGFFTQKQLTDYLLTQYENNNAWLLEPLLEMCLQLRVVAALFSKTGAGDAATDSLDNAMQVLMHCYLKISKDDYGKRQGAMCMANHICKILFLKNNVARCSHYFKGIGQLGLSDNDFPVSHLVTYNFYYGRVHLYEGNYPQARKALEEAFLKCSPSSPKNKRLALIFLIPVRLLGGKIPPMYLLKKYNLFEEYNDLIRAVRSGNLSRFNKAMDEKGDFFIKMGVYLIIEKLRLLVLRNLIKKYYTIMKQNENGKAHMIPLGNITTIYRSFGHELDDDEMECMVAGLIEQRYVRGYISHAHQKLVMAKENAFPESLV</sequence>
<dbReference type="GO" id="GO:0070390">
    <property type="term" value="C:transcription export complex 2"/>
    <property type="evidence" value="ECO:0007669"/>
    <property type="project" value="TreeGrafter"/>
</dbReference>
<dbReference type="AlphaFoldDB" id="A0A7S4L906"/>
<gene>
    <name evidence="2" type="ORF">NAES01612_LOCUS17224</name>
</gene>
<dbReference type="InterPro" id="IPR000717">
    <property type="entry name" value="PCI_dom"/>
</dbReference>
<dbReference type="PANTHER" id="PTHR12732">
    <property type="entry name" value="UNCHARACTERIZED PROTEASOME COMPONENT REGION PCI-CONTAINING"/>
    <property type="match status" value="1"/>
</dbReference>
<dbReference type="Pfam" id="PF01399">
    <property type="entry name" value="PCI"/>
    <property type="match status" value="1"/>
</dbReference>
<organism evidence="2">
    <name type="scientific">Paramoeba aestuarina</name>
    <dbReference type="NCBI Taxonomy" id="180227"/>
    <lineage>
        <taxon>Eukaryota</taxon>
        <taxon>Amoebozoa</taxon>
        <taxon>Discosea</taxon>
        <taxon>Flabellinia</taxon>
        <taxon>Dactylopodida</taxon>
        <taxon>Paramoebidae</taxon>
        <taxon>Paramoeba</taxon>
    </lineage>
</organism>
<proteinExistence type="predicted"/>
<protein>
    <recommendedName>
        <fullName evidence="1">PCI domain-containing protein</fullName>
    </recommendedName>
</protein>
<dbReference type="InterPro" id="IPR045114">
    <property type="entry name" value="Csn12-like"/>
</dbReference>
<reference evidence="2" key="1">
    <citation type="submission" date="2021-01" db="EMBL/GenBank/DDBJ databases">
        <authorList>
            <person name="Corre E."/>
            <person name="Pelletier E."/>
            <person name="Niang G."/>
            <person name="Scheremetjew M."/>
            <person name="Finn R."/>
            <person name="Kale V."/>
            <person name="Holt S."/>
            <person name="Cochrane G."/>
            <person name="Meng A."/>
            <person name="Brown T."/>
            <person name="Cohen L."/>
        </authorList>
    </citation>
    <scope>NUCLEOTIDE SEQUENCE</scope>
    <source>
        <strain evidence="2">SoJaBio B1-5/56/2</strain>
    </source>
</reference>
<dbReference type="PROSITE" id="PS50250">
    <property type="entry name" value="PCI"/>
    <property type="match status" value="1"/>
</dbReference>
<feature type="domain" description="PCI" evidence="1">
    <location>
        <begin position="209"/>
        <end position="396"/>
    </location>
</feature>
<dbReference type="GO" id="GO:0000973">
    <property type="term" value="P:post-transcriptional tethering of RNA polymerase II gene DNA at nuclear periphery"/>
    <property type="evidence" value="ECO:0007669"/>
    <property type="project" value="TreeGrafter"/>
</dbReference>
<dbReference type="GO" id="GO:0003690">
    <property type="term" value="F:double-stranded DNA binding"/>
    <property type="evidence" value="ECO:0007669"/>
    <property type="project" value="InterPro"/>
</dbReference>
<evidence type="ECO:0000259" key="1">
    <source>
        <dbReference type="PROSITE" id="PS50250"/>
    </source>
</evidence>
<dbReference type="Gene3D" id="1.10.10.10">
    <property type="entry name" value="Winged helix-like DNA-binding domain superfamily/Winged helix DNA-binding domain"/>
    <property type="match status" value="1"/>
</dbReference>
<dbReference type="SMART" id="SM00753">
    <property type="entry name" value="PAM"/>
    <property type="match status" value="1"/>
</dbReference>
<accession>A0A7S4L906</accession>
<evidence type="ECO:0000313" key="2">
    <source>
        <dbReference type="EMBL" id="CAE2318991.1"/>
    </source>
</evidence>
<dbReference type="EMBL" id="HBKR01026290">
    <property type="protein sequence ID" value="CAE2318991.1"/>
    <property type="molecule type" value="Transcribed_RNA"/>
</dbReference>